<evidence type="ECO:0000313" key="1">
    <source>
        <dbReference type="EMBL" id="MXV17451.1"/>
    </source>
</evidence>
<organism evidence="1 2">
    <name type="scientific">Hufsiella ginkgonis</name>
    <dbReference type="NCBI Taxonomy" id="2695274"/>
    <lineage>
        <taxon>Bacteria</taxon>
        <taxon>Pseudomonadati</taxon>
        <taxon>Bacteroidota</taxon>
        <taxon>Sphingobacteriia</taxon>
        <taxon>Sphingobacteriales</taxon>
        <taxon>Sphingobacteriaceae</taxon>
        <taxon>Hufsiella</taxon>
    </lineage>
</organism>
<comment type="caution">
    <text evidence="1">The sequence shown here is derived from an EMBL/GenBank/DDBJ whole genome shotgun (WGS) entry which is preliminary data.</text>
</comment>
<reference evidence="1 2" key="1">
    <citation type="submission" date="2019-11" db="EMBL/GenBank/DDBJ databases">
        <title>Pedobacter sp. HMF7056 Genome sequencing and assembly.</title>
        <authorList>
            <person name="Kang H."/>
            <person name="Kim H."/>
            <person name="Joh K."/>
        </authorList>
    </citation>
    <scope>NUCLEOTIDE SEQUENCE [LARGE SCALE GENOMIC DNA]</scope>
    <source>
        <strain evidence="1 2">HMF7056</strain>
    </source>
</reference>
<dbReference type="AlphaFoldDB" id="A0A7K1Y2I0"/>
<evidence type="ECO:0008006" key="3">
    <source>
        <dbReference type="Google" id="ProtNLM"/>
    </source>
</evidence>
<sequence>MLKILSFQPVSLYQNGGASRVLRRLYAGRESQVTSLGIVTGKILPQQGELPETVITAFPAHRYWMRWKARDLFTWAREKLFKNLTVNRLRRAASGDKSDVLHMVQHGPFCTALCTNDILRDKQLWVSFHDHFSLTGGTFADTKRLWTQADRRLAISVELGEEYRRLFGDKEFEIITDGVLAGELSPPRLPGESDAPLVVYFSGSLHLEYYPLFEVLVAAMEVLCKQGMALKLVLRGTQQLSFLENKAFITEYRTSFISDEAIKAEMDEVTILYLPIKFSPPEFYLYSLSTKMVSYLGSSGAILYHGPAGSAAGKMLDIANAAVSCNTLDVNDMVNAISALVQNRSVSANAGKLACERFDLEAIRKQFWKEIS</sequence>
<evidence type="ECO:0000313" key="2">
    <source>
        <dbReference type="Proteomes" id="UP000451233"/>
    </source>
</evidence>
<name>A0A7K1Y2I0_9SPHI</name>
<gene>
    <name evidence="1" type="ORF">GS398_19285</name>
</gene>
<dbReference type="EMBL" id="WVHS01000005">
    <property type="protein sequence ID" value="MXV17451.1"/>
    <property type="molecule type" value="Genomic_DNA"/>
</dbReference>
<dbReference type="SUPFAM" id="SSF53756">
    <property type="entry name" value="UDP-Glycosyltransferase/glycogen phosphorylase"/>
    <property type="match status" value="1"/>
</dbReference>
<protein>
    <recommendedName>
        <fullName evidence="3">Glycosyltransferase</fullName>
    </recommendedName>
</protein>
<dbReference type="Proteomes" id="UP000451233">
    <property type="component" value="Unassembled WGS sequence"/>
</dbReference>
<accession>A0A7K1Y2I0</accession>
<proteinExistence type="predicted"/>
<dbReference type="Gene3D" id="3.40.50.2000">
    <property type="entry name" value="Glycogen Phosphorylase B"/>
    <property type="match status" value="1"/>
</dbReference>
<dbReference type="RefSeq" id="WP_160908458.1">
    <property type="nucleotide sequence ID" value="NZ_WVHS01000005.1"/>
</dbReference>
<keyword evidence="2" id="KW-1185">Reference proteome</keyword>